<feature type="domain" description="DUF7794" evidence="3">
    <location>
        <begin position="128"/>
        <end position="372"/>
    </location>
</feature>
<keyword evidence="1" id="KW-0472">Membrane</keyword>
<reference evidence="5" key="1">
    <citation type="journal article" date="2013" name="Science">
        <title>The Amborella genome and the evolution of flowering plants.</title>
        <authorList>
            <consortium name="Amborella Genome Project"/>
        </authorList>
    </citation>
    <scope>NUCLEOTIDE SEQUENCE [LARGE SCALE GENOMIC DNA]</scope>
</reference>
<keyword evidence="1" id="KW-1133">Transmembrane helix</keyword>
<feature type="signal peptide" evidence="2">
    <location>
        <begin position="1"/>
        <end position="26"/>
    </location>
</feature>
<feature type="transmembrane region" description="Helical" evidence="1">
    <location>
        <begin position="417"/>
        <end position="437"/>
    </location>
</feature>
<feature type="chain" id="PRO_5004659025" description="DUF7794 domain-containing protein" evidence="2">
    <location>
        <begin position="27"/>
        <end position="454"/>
    </location>
</feature>
<sequence>MASSTWIKLHLMLSLLTLSLPIYAHGSGSILFIDSPKHPYLRRDSLDNEGQGEAELPFRIQVDSAEFENTRLAGIGKRIIKSSKKWLICLKGIIEFQYGMGTFEKVDMISKWIIDRHFALWITHGILLQTNLMTSSDVAAAISISLGYAPSLSLESFSTSKVDEILLPNPFDRPRAVFALEVRGTEDLSPLIDSIKAQTGIFYHSRTSSELSDAKIELPDDEVIVVSLDDQDMECDAACVEQRLYSLADLVGGSYHGTHEPLKGRLIIPLANDASLTLHMSEKAEQAFVMDLISLVQNVKRAGEIHFDFSHNTIYPAELLLGCFTGIEALQQHYGQGIITKQAMEVLHIVFSKLFDSLQSSFQGHIIATLIIHEKRDPASKPILGLKSSFQDRRWLEEAAPTNVTAIAEVLLVRSSLAWITGVILVISTLIGLYFMFNMPITRDTLLYSNVKLD</sequence>
<dbReference type="HOGENOM" id="CLU_048661_0_0_1"/>
<evidence type="ECO:0000256" key="1">
    <source>
        <dbReference type="SAM" id="Phobius"/>
    </source>
</evidence>
<proteinExistence type="predicted"/>
<dbReference type="Proteomes" id="UP000017836">
    <property type="component" value="Unassembled WGS sequence"/>
</dbReference>
<dbReference type="AlphaFoldDB" id="U5D9D0"/>
<dbReference type="OMA" id="ECNAACI"/>
<evidence type="ECO:0000256" key="2">
    <source>
        <dbReference type="SAM" id="SignalP"/>
    </source>
</evidence>
<protein>
    <recommendedName>
        <fullName evidence="3">DUF7794 domain-containing protein</fullName>
    </recommendedName>
</protein>
<dbReference type="Pfam" id="PF25070">
    <property type="entry name" value="DUF7794"/>
    <property type="match status" value="1"/>
</dbReference>
<keyword evidence="5" id="KW-1185">Reference proteome</keyword>
<gene>
    <name evidence="4" type="ORF">AMTR_s00067p00125030</name>
</gene>
<dbReference type="Gramene" id="ERN18840">
    <property type="protein sequence ID" value="ERN18840"/>
    <property type="gene ID" value="AMTR_s00067p00125030"/>
</dbReference>
<dbReference type="eggNOG" id="ENOG502QSGQ">
    <property type="taxonomic scope" value="Eukaryota"/>
</dbReference>
<keyword evidence="1" id="KW-0812">Transmembrane</keyword>
<keyword evidence="2" id="KW-0732">Signal</keyword>
<dbReference type="PANTHER" id="PTHR37735:SF1">
    <property type="entry name" value="OS08G0567000 PROTEIN"/>
    <property type="match status" value="1"/>
</dbReference>
<evidence type="ECO:0000313" key="4">
    <source>
        <dbReference type="EMBL" id="ERN18840.1"/>
    </source>
</evidence>
<organism evidence="4 5">
    <name type="scientific">Amborella trichopoda</name>
    <dbReference type="NCBI Taxonomy" id="13333"/>
    <lineage>
        <taxon>Eukaryota</taxon>
        <taxon>Viridiplantae</taxon>
        <taxon>Streptophyta</taxon>
        <taxon>Embryophyta</taxon>
        <taxon>Tracheophyta</taxon>
        <taxon>Spermatophyta</taxon>
        <taxon>Magnoliopsida</taxon>
        <taxon>Amborellales</taxon>
        <taxon>Amborellaceae</taxon>
        <taxon>Amborella</taxon>
    </lineage>
</organism>
<dbReference type="PANTHER" id="PTHR37735">
    <property type="entry name" value="OS08G0567000 PROTEIN"/>
    <property type="match status" value="1"/>
</dbReference>
<accession>U5D9D0</accession>
<dbReference type="EMBL" id="KI392078">
    <property type="protein sequence ID" value="ERN18840.1"/>
    <property type="molecule type" value="Genomic_DNA"/>
</dbReference>
<evidence type="ECO:0000259" key="3">
    <source>
        <dbReference type="Pfam" id="PF25070"/>
    </source>
</evidence>
<name>U5D9D0_AMBTC</name>
<evidence type="ECO:0000313" key="5">
    <source>
        <dbReference type="Proteomes" id="UP000017836"/>
    </source>
</evidence>
<dbReference type="InterPro" id="IPR056696">
    <property type="entry name" value="DUF7794"/>
</dbReference>